<reference evidence="1" key="1">
    <citation type="submission" date="2023-08" db="EMBL/GenBank/DDBJ databases">
        <authorList>
            <person name="Audoor S."/>
            <person name="Bilcke G."/>
        </authorList>
    </citation>
    <scope>NUCLEOTIDE SEQUENCE</scope>
</reference>
<protein>
    <submittedName>
        <fullName evidence="1">Uncharacterized protein</fullName>
    </submittedName>
</protein>
<dbReference type="EMBL" id="CAKOGP040001770">
    <property type="protein sequence ID" value="CAJ1950676.1"/>
    <property type="molecule type" value="Genomic_DNA"/>
</dbReference>
<dbReference type="Proteomes" id="UP001295423">
    <property type="component" value="Unassembled WGS sequence"/>
</dbReference>
<dbReference type="Pfam" id="PF13306">
    <property type="entry name" value="LRR_5"/>
    <property type="match status" value="3"/>
</dbReference>
<organism evidence="1 2">
    <name type="scientific">Cylindrotheca closterium</name>
    <dbReference type="NCBI Taxonomy" id="2856"/>
    <lineage>
        <taxon>Eukaryota</taxon>
        <taxon>Sar</taxon>
        <taxon>Stramenopiles</taxon>
        <taxon>Ochrophyta</taxon>
        <taxon>Bacillariophyta</taxon>
        <taxon>Bacillariophyceae</taxon>
        <taxon>Bacillariophycidae</taxon>
        <taxon>Bacillariales</taxon>
        <taxon>Bacillariaceae</taxon>
        <taxon>Cylindrotheca</taxon>
    </lineage>
</organism>
<dbReference type="SUPFAM" id="SSF52058">
    <property type="entry name" value="L domain-like"/>
    <property type="match status" value="2"/>
</dbReference>
<dbReference type="Gene3D" id="3.80.10.10">
    <property type="entry name" value="Ribonuclease Inhibitor"/>
    <property type="match status" value="4"/>
</dbReference>
<comment type="caution">
    <text evidence="1">The sequence shown here is derived from an EMBL/GenBank/DDBJ whole genome shotgun (WGS) entry which is preliminary data.</text>
</comment>
<keyword evidence="2" id="KW-1185">Reference proteome</keyword>
<dbReference type="InterPro" id="IPR026906">
    <property type="entry name" value="LRR_5"/>
</dbReference>
<proteinExistence type="predicted"/>
<name>A0AAD2FRD6_9STRA</name>
<accession>A0AAD2FRD6</accession>
<evidence type="ECO:0000313" key="1">
    <source>
        <dbReference type="EMBL" id="CAJ1950676.1"/>
    </source>
</evidence>
<sequence>MASQPQEFPPGVNVNDGGVAQIDDTLSKLPDSAFRVCWALKEVSLPLSLQFLGEYCFAQCCNLKHLAIPSSVEVIEKAAVFYCNRLEQVTFGQEQSRLRVIGDYSFAMCSSLRSIETPDSVEYIGLKAFRACRSLGSVIVHGDKVKVLREKVFEECVNLAHVTLPTSVTRIAKGAFQGCFELQMINLSEGLREVGSSAFNGCQKMKGNEIALRYAPRPPPKKPRISQNPKKKLPPIEAKVVDGRLLMSANIVELPDRALKNWRMLVEVDFPNTVRIIGEFCFANCIKLETVRIPDSLEVIRKGAFHSCCSLTKLIWSVKQSRLRVLGEQAFICCRKIKKIETPEGVVVIGDKTFSGCTDLEHFVMNGCHGEVIGKEAFLGCLSLITAQIPSIIHIHQKAFESCPSVEFIKVSQRLRIIGQGSFRGCRSLRNFNFPEGLEIIENEAMANCTSLEFVRVPVSLVRIGTMAFSSCSSLLSVVMPPKELSRLESIGERAFESCSALVNISIPATTSVAPHALYGCRKLESLIHCYGAQLVFEGFGMHMGHYRSTHHSERDLVNSFTTRFDRLPLHQLCYHQSYYETEELMERLKGQEKQKEWRSKREPIDIAGMSPLHLLALTRTTRYDIWKHMLERDFGNVVPDELGNFPLVYLLRNRCPMSFFESYFSILYEHDQFHPTLECIVEHTANCYRDDLRSILRLALRTWVGQLGHEQWRNAILHEVDRICDANYQSERKRLVSNLQWTLLPKLTEKEILSLLELAIWKARIVKQEGEMTSSTVDTTSIAFRQESRLQCGDEVVIPHIRPFLDFSTDDDGYD</sequence>
<dbReference type="InterPro" id="IPR053139">
    <property type="entry name" value="Surface_bspA-like"/>
</dbReference>
<dbReference type="PANTHER" id="PTHR45661">
    <property type="entry name" value="SURFACE ANTIGEN"/>
    <property type="match status" value="1"/>
</dbReference>
<dbReference type="AlphaFoldDB" id="A0AAD2FRD6"/>
<dbReference type="InterPro" id="IPR032675">
    <property type="entry name" value="LRR_dom_sf"/>
</dbReference>
<dbReference type="PANTHER" id="PTHR45661:SF3">
    <property type="entry name" value="IG-LIKE DOMAIN-CONTAINING PROTEIN"/>
    <property type="match status" value="1"/>
</dbReference>
<gene>
    <name evidence="1" type="ORF">CYCCA115_LOCUS12701</name>
</gene>
<evidence type="ECO:0000313" key="2">
    <source>
        <dbReference type="Proteomes" id="UP001295423"/>
    </source>
</evidence>